<organism evidence="1 2">
    <name type="scientific">Blastochloris viridis</name>
    <name type="common">Rhodopseudomonas viridis</name>
    <dbReference type="NCBI Taxonomy" id="1079"/>
    <lineage>
        <taxon>Bacteria</taxon>
        <taxon>Pseudomonadati</taxon>
        <taxon>Pseudomonadota</taxon>
        <taxon>Alphaproteobacteria</taxon>
        <taxon>Hyphomicrobiales</taxon>
        <taxon>Blastochloridaceae</taxon>
        <taxon>Blastochloris</taxon>
    </lineage>
</organism>
<dbReference type="EMBL" id="VAFM01000001">
    <property type="protein sequence ID" value="TKW61942.1"/>
    <property type="molecule type" value="Genomic_DNA"/>
</dbReference>
<proteinExistence type="predicted"/>
<accession>A0A6N4RD68</accession>
<dbReference type="Proteomes" id="UP000320948">
    <property type="component" value="Unassembled WGS sequence"/>
</dbReference>
<name>A0A6N4RD68_BLAVI</name>
<evidence type="ECO:0000313" key="2">
    <source>
        <dbReference type="Proteomes" id="UP000320948"/>
    </source>
</evidence>
<dbReference type="AlphaFoldDB" id="A0A6N4RD68"/>
<protein>
    <submittedName>
        <fullName evidence="1">Uncharacterized protein</fullName>
    </submittedName>
</protein>
<reference evidence="1 2" key="1">
    <citation type="journal article" date="2017" name="Nat. Commun.">
        <title>In situ click chemistry generation of cyclooxygenase-2 inhibitors.</title>
        <authorList>
            <person name="Bhardwaj A."/>
            <person name="Kaur J."/>
            <person name="Wuest M."/>
            <person name="Wuest F."/>
        </authorList>
    </citation>
    <scope>NUCLEOTIDE SEQUENCE [LARGE SCALE GENOMIC DNA]</scope>
    <source>
        <strain evidence="1">S2_018_000_R2_106</strain>
    </source>
</reference>
<comment type="caution">
    <text evidence="1">The sequence shown here is derived from an EMBL/GenBank/DDBJ whole genome shotgun (WGS) entry which is preliminary data.</text>
</comment>
<sequence>MTQAIMPCNGVLLYQYDGTSRHMQIALTERKGGGYGLTFGGKINQTEILGTRVGTVIDMIDQLYQEGIEELGAKALNNAISLAQFRTYVQPINTSLIRVTDKDEDILAHSSSYYAYQTTFMERQMLTNLPETEERRGEILWCELRWRSNVENDLERQTSVSLSHKERDISFSVIHHRHEQVCVLHAMALLAHRKRLWLER</sequence>
<evidence type="ECO:0000313" key="1">
    <source>
        <dbReference type="EMBL" id="TKW61942.1"/>
    </source>
</evidence>
<gene>
    <name evidence="1" type="ORF">DI628_04790</name>
</gene>